<keyword evidence="1" id="KW-0614">Plasmid</keyword>
<name>A0A060PGT6_9BURK</name>
<reference evidence="1 2" key="1">
    <citation type="journal article" date="2013" name="Genome Announc.">
        <title>Complete Genome Sequence of Burkholderia sp. Strain RPE64, Bacterial Symbiont of the Bean Bug Riptortus pedestris.</title>
        <authorList>
            <person name="Shibata T.F."/>
            <person name="Maeda T."/>
            <person name="Nikoh N."/>
            <person name="Yamaguchi K."/>
            <person name="Oshima K."/>
            <person name="Hattori M."/>
            <person name="Nishiyama T."/>
            <person name="Hasebe M."/>
            <person name="Fukatsu T."/>
            <person name="Kikuchi Y."/>
            <person name="Shigenobu S."/>
        </authorList>
    </citation>
    <scope>NUCLEOTIDE SEQUENCE [LARGE SCALE GENOMIC DNA]</scope>
    <source>
        <plasmid evidence="1 2">p2</plasmid>
    </source>
</reference>
<evidence type="ECO:0000313" key="2">
    <source>
        <dbReference type="Proteomes" id="UP000013966"/>
    </source>
</evidence>
<dbReference type="EMBL" id="AP013062">
    <property type="protein sequence ID" value="BAO93997.1"/>
    <property type="molecule type" value="Genomic_DNA"/>
</dbReference>
<sequence>MGRSACWIREGSSVVAFLVGLSTDAVGCTRRACARVSRIRADGWGGIILDAARLRRQSKRTHEAHDFPA</sequence>
<organism evidence="1 2">
    <name type="scientific">Caballeronia insecticola</name>
    <dbReference type="NCBI Taxonomy" id="758793"/>
    <lineage>
        <taxon>Bacteria</taxon>
        <taxon>Pseudomonadati</taxon>
        <taxon>Pseudomonadota</taxon>
        <taxon>Betaproteobacteria</taxon>
        <taxon>Burkholderiales</taxon>
        <taxon>Burkholderiaceae</taxon>
        <taxon>Caballeronia</taxon>
    </lineage>
</organism>
<dbReference type="Proteomes" id="UP000013966">
    <property type="component" value="Plasmid p2"/>
</dbReference>
<dbReference type="KEGG" id="buo:BRPE64_ECDS01150"/>
<dbReference type="AlphaFoldDB" id="A0A060PGT6"/>
<gene>
    <name evidence="1" type="ORF">BRPE64_ECDS01150</name>
</gene>
<evidence type="ECO:0000313" key="1">
    <source>
        <dbReference type="EMBL" id="BAO93997.1"/>
    </source>
</evidence>
<accession>A0A060PGT6</accession>
<geneLocation type="plasmid" evidence="1 2">
    <name>p2</name>
</geneLocation>
<dbReference type="HOGENOM" id="CLU_2767900_0_0_4"/>
<protein>
    <submittedName>
        <fullName evidence="1">Uncharacterized protein</fullName>
    </submittedName>
</protein>
<reference evidence="1 2" key="2">
    <citation type="journal article" date="2018" name="Int. J. Syst. Evol. Microbiol.">
        <title>Burkholderia insecticola sp. nov., a gut symbiotic bacterium of the bean bug Riptortus pedestris.</title>
        <authorList>
            <person name="Takeshita K."/>
            <person name="Tamaki H."/>
            <person name="Ohbayashi T."/>
            <person name="Meng X.-Y."/>
            <person name="Sone T."/>
            <person name="Mitani Y."/>
            <person name="Peeters C."/>
            <person name="Kikuchi Y."/>
            <person name="Vandamme P."/>
        </authorList>
    </citation>
    <scope>NUCLEOTIDE SEQUENCE [LARGE SCALE GENOMIC DNA]</scope>
    <source>
        <strain evidence="1">RPE64</strain>
        <plasmid evidence="1 2">p2</plasmid>
    </source>
</reference>
<proteinExistence type="predicted"/>
<keyword evidence="2" id="KW-1185">Reference proteome</keyword>